<feature type="non-terminal residue" evidence="2">
    <location>
        <position position="214"/>
    </location>
</feature>
<feature type="non-terminal residue" evidence="2">
    <location>
        <position position="1"/>
    </location>
</feature>
<feature type="region of interest" description="Disordered" evidence="1">
    <location>
        <begin position="126"/>
        <end position="214"/>
    </location>
</feature>
<protein>
    <submittedName>
        <fullName evidence="2">Uncharacterized protein</fullName>
    </submittedName>
</protein>
<feature type="compositionally biased region" description="Pro residues" evidence="1">
    <location>
        <begin position="42"/>
        <end position="58"/>
    </location>
</feature>
<dbReference type="Proteomes" id="UP000815260">
    <property type="component" value="Chromosome 2D"/>
</dbReference>
<feature type="region of interest" description="Disordered" evidence="1">
    <location>
        <begin position="13"/>
        <end position="68"/>
    </location>
</feature>
<reference evidence="2" key="2">
    <citation type="submission" date="2020-03" db="EMBL/GenBank/DDBJ databases">
        <title>The second near-complete assembly of the hexaploid bread wheat (Triticum aestivum) genome.</title>
        <authorList>
            <person name="Zimin A.V."/>
            <person name="Puiu D."/>
            <person name="Shumante A."/>
            <person name="Alonge M."/>
            <person name="Salzberg S.L."/>
        </authorList>
    </citation>
    <scope>NUCLEOTIDE SEQUENCE</scope>
    <source>
        <tissue evidence="2">Leaf</tissue>
    </source>
</reference>
<evidence type="ECO:0000313" key="2">
    <source>
        <dbReference type="EMBL" id="KAF7014807.1"/>
    </source>
</evidence>
<comment type="caution">
    <text evidence="2">The sequence shown here is derived from an EMBL/GenBank/DDBJ whole genome shotgun (WGS) entry which is preliminary data.</text>
</comment>
<reference evidence="2" key="1">
    <citation type="journal article" date="2017" name="Gigascience">
        <title>The first near-complete assembly of the hexaploid bread wheat genome, Triticum aestivum.</title>
        <authorList>
            <person name="Zimin A.V."/>
            <person name="Puiu D."/>
            <person name="Hall R."/>
            <person name="Kingan S."/>
            <person name="Clavijo B.J."/>
            <person name="Salzberg S.L."/>
        </authorList>
    </citation>
    <scope>NUCLEOTIDE SEQUENCE</scope>
    <source>
        <tissue evidence="2">Leaf</tissue>
    </source>
</reference>
<evidence type="ECO:0000256" key="1">
    <source>
        <dbReference type="SAM" id="MobiDB-lite"/>
    </source>
</evidence>
<name>A0A9R1ERW0_WHEAT</name>
<proteinExistence type="predicted"/>
<sequence>RAAASKRCARISCPTLAARQRLTTRHPTPPPAPSSPSTCRSPSPPPTPPPQSRAPPTGPAAGVHVQLLPGEVLQLAGAGRAPERAPAGAHAGPACGAPARGLPLRLRRCGLPPALWLARAVPHRHQGARAGAPRGGAGGAAATGSRLPRRAGARGGFAGPDAVPHGRRRGGQLRVPRQLQATTAGRQCAPSPPLRPQQGLGQQRQADEEPDLTL</sequence>
<accession>A0A9R1ERW0</accession>
<gene>
    <name evidence="2" type="ORF">CFC21_028751</name>
</gene>
<dbReference type="AlphaFoldDB" id="A0A9R1ERW0"/>
<organism evidence="2">
    <name type="scientific">Triticum aestivum</name>
    <name type="common">Wheat</name>
    <dbReference type="NCBI Taxonomy" id="4565"/>
    <lineage>
        <taxon>Eukaryota</taxon>
        <taxon>Viridiplantae</taxon>
        <taxon>Streptophyta</taxon>
        <taxon>Embryophyta</taxon>
        <taxon>Tracheophyta</taxon>
        <taxon>Spermatophyta</taxon>
        <taxon>Magnoliopsida</taxon>
        <taxon>Liliopsida</taxon>
        <taxon>Poales</taxon>
        <taxon>Poaceae</taxon>
        <taxon>BOP clade</taxon>
        <taxon>Pooideae</taxon>
        <taxon>Triticodae</taxon>
        <taxon>Triticeae</taxon>
        <taxon>Triticinae</taxon>
        <taxon>Triticum</taxon>
    </lineage>
</organism>
<dbReference type="EMBL" id="CM022216">
    <property type="protein sequence ID" value="KAF7014807.1"/>
    <property type="molecule type" value="Genomic_DNA"/>
</dbReference>